<evidence type="ECO:0000313" key="3">
    <source>
        <dbReference type="EMBL" id="EPF24575.1"/>
    </source>
</evidence>
<evidence type="ECO:0000313" key="4">
    <source>
        <dbReference type="Proteomes" id="UP000014617"/>
    </source>
</evidence>
<dbReference type="Proteomes" id="UP000014617">
    <property type="component" value="Unassembled WGS sequence"/>
</dbReference>
<keyword evidence="1" id="KW-0812">Transmembrane</keyword>
<keyword evidence="1" id="KW-1133">Transmembrane helix</keyword>
<keyword evidence="1" id="KW-0472">Membrane</keyword>
<name>S3J7K7_MICAE</name>
<evidence type="ECO:0000313" key="2">
    <source>
        <dbReference type="EMBL" id="EPF21165.1"/>
    </source>
</evidence>
<comment type="caution">
    <text evidence="2">The sequence shown here is derived from an EMBL/GenBank/DDBJ whole genome shotgun (WGS) entry which is preliminary data.</text>
</comment>
<protein>
    <submittedName>
        <fullName evidence="2">Uncharacterized protein</fullName>
    </submittedName>
</protein>
<dbReference type="PATRIC" id="fig|482300.6.peg.3345"/>
<evidence type="ECO:0000256" key="1">
    <source>
        <dbReference type="SAM" id="Phobius"/>
    </source>
</evidence>
<feature type="transmembrane region" description="Helical" evidence="1">
    <location>
        <begin position="21"/>
        <end position="40"/>
    </location>
</feature>
<sequence>MSMSESNEFDITTPEKRHKALNSWLAMVPLPLALPVALVLDGISLLTSGANEKEIAEQRKVAIDIIRAGKENGVDEIEITMSQKAGVGLSSDVDSVPIEFIVGASGTMKLKVKYK</sequence>
<gene>
    <name evidence="3" type="ORF">MAESPC_00440</name>
    <name evidence="2" type="ORF">MAESPC_02995</name>
</gene>
<proteinExistence type="predicted"/>
<organism evidence="2 4">
    <name type="scientific">Microcystis aeruginosa SPC777</name>
    <dbReference type="NCBI Taxonomy" id="482300"/>
    <lineage>
        <taxon>Bacteria</taxon>
        <taxon>Bacillati</taxon>
        <taxon>Cyanobacteriota</taxon>
        <taxon>Cyanophyceae</taxon>
        <taxon>Oscillatoriophycideae</taxon>
        <taxon>Chroococcales</taxon>
        <taxon>Microcystaceae</taxon>
        <taxon>Microcystis</taxon>
    </lineage>
</organism>
<accession>S3J7K7</accession>
<reference evidence="2 4" key="1">
    <citation type="journal article" date="2013" name="Genome Announc.">
        <title>Draft Genome Sequence of the Brazilian Toxic Bloom-Forming Cyanobacterium Microcystis aeruginosa Strain SPC777.</title>
        <authorList>
            <person name="Fiore M.F."/>
            <person name="Alvarenga D.O."/>
            <person name="Varani A.M."/>
            <person name="Hoff-Risseti C."/>
            <person name="Crespim E."/>
            <person name="Ramos R.T."/>
            <person name="Silva A."/>
            <person name="Schaker P.D."/>
            <person name="Heck K."/>
            <person name="Rigonato J."/>
            <person name="Schneider M.P."/>
        </authorList>
    </citation>
    <scope>NUCLEOTIDE SEQUENCE [LARGE SCALE GENOMIC DNA]</scope>
    <source>
        <strain evidence="4">SPC 777</strain>
        <strain evidence="2">SPC777</strain>
    </source>
</reference>
<dbReference type="EMBL" id="ASZQ01000046">
    <property type="protein sequence ID" value="EPF24575.1"/>
    <property type="molecule type" value="Genomic_DNA"/>
</dbReference>
<dbReference type="EMBL" id="ASZQ01000228">
    <property type="protein sequence ID" value="EPF21165.1"/>
    <property type="molecule type" value="Genomic_DNA"/>
</dbReference>
<dbReference type="AlphaFoldDB" id="S3J7K7"/>